<dbReference type="Proteomes" id="UP000828251">
    <property type="component" value="Unassembled WGS sequence"/>
</dbReference>
<dbReference type="OrthoDB" id="276388at2759"/>
<dbReference type="PANTHER" id="PTHR37217:SF1">
    <property type="entry name" value="EXPRESSED PROTEIN"/>
    <property type="match status" value="1"/>
</dbReference>
<gene>
    <name evidence="2" type="ORF">J1N35_007264</name>
</gene>
<feature type="region of interest" description="Disordered" evidence="1">
    <location>
        <begin position="81"/>
        <end position="105"/>
    </location>
</feature>
<keyword evidence="3" id="KW-1185">Reference proteome</keyword>
<name>A0A9D3W6E2_9ROSI</name>
<sequence>SLCSHRSLAGAFNASSEGMVSVINIEDFNEKDWSFLDSEELNSEQAKRNIDRITSVGEISESSKVLVSVGSSLVTPIQHQTREKAEGNQAVYKQNHISKCGQERP</sequence>
<protein>
    <submittedName>
        <fullName evidence="2">Uncharacterized protein</fullName>
    </submittedName>
</protein>
<proteinExistence type="predicted"/>
<evidence type="ECO:0000313" key="3">
    <source>
        <dbReference type="Proteomes" id="UP000828251"/>
    </source>
</evidence>
<dbReference type="GO" id="GO:0009507">
    <property type="term" value="C:chloroplast"/>
    <property type="evidence" value="ECO:0007669"/>
    <property type="project" value="TreeGrafter"/>
</dbReference>
<evidence type="ECO:0000256" key="1">
    <source>
        <dbReference type="SAM" id="MobiDB-lite"/>
    </source>
</evidence>
<dbReference type="PANTHER" id="PTHR37217">
    <property type="entry name" value="EXPRESSED PROTEIN"/>
    <property type="match status" value="1"/>
</dbReference>
<organism evidence="2 3">
    <name type="scientific">Gossypium stocksii</name>
    <dbReference type="NCBI Taxonomy" id="47602"/>
    <lineage>
        <taxon>Eukaryota</taxon>
        <taxon>Viridiplantae</taxon>
        <taxon>Streptophyta</taxon>
        <taxon>Embryophyta</taxon>
        <taxon>Tracheophyta</taxon>
        <taxon>Spermatophyta</taxon>
        <taxon>Magnoliopsida</taxon>
        <taxon>eudicotyledons</taxon>
        <taxon>Gunneridae</taxon>
        <taxon>Pentapetalae</taxon>
        <taxon>rosids</taxon>
        <taxon>malvids</taxon>
        <taxon>Malvales</taxon>
        <taxon>Malvaceae</taxon>
        <taxon>Malvoideae</taxon>
        <taxon>Gossypium</taxon>
    </lineage>
</organism>
<dbReference type="EMBL" id="JAIQCV010000003">
    <property type="protein sequence ID" value="KAH1113886.1"/>
    <property type="molecule type" value="Genomic_DNA"/>
</dbReference>
<reference evidence="2 3" key="1">
    <citation type="journal article" date="2021" name="Plant Biotechnol. J.">
        <title>Multi-omics assisted identification of the key and species-specific regulatory components of drought-tolerant mechanisms in Gossypium stocksii.</title>
        <authorList>
            <person name="Yu D."/>
            <person name="Ke L."/>
            <person name="Zhang D."/>
            <person name="Wu Y."/>
            <person name="Sun Y."/>
            <person name="Mei J."/>
            <person name="Sun J."/>
            <person name="Sun Y."/>
        </authorList>
    </citation>
    <scope>NUCLEOTIDE SEQUENCE [LARGE SCALE GENOMIC DNA]</scope>
    <source>
        <strain evidence="3">cv. E1</strain>
        <tissue evidence="2">Leaf</tissue>
    </source>
</reference>
<dbReference type="AlphaFoldDB" id="A0A9D3W6E2"/>
<evidence type="ECO:0000313" key="2">
    <source>
        <dbReference type="EMBL" id="KAH1113886.1"/>
    </source>
</evidence>
<accession>A0A9D3W6E2</accession>
<feature type="non-terminal residue" evidence="2">
    <location>
        <position position="1"/>
    </location>
</feature>
<comment type="caution">
    <text evidence="2">The sequence shown here is derived from an EMBL/GenBank/DDBJ whole genome shotgun (WGS) entry which is preliminary data.</text>
</comment>